<dbReference type="CDD" id="cd00333">
    <property type="entry name" value="MIP"/>
    <property type="match status" value="1"/>
</dbReference>
<evidence type="ECO:0000256" key="9">
    <source>
        <dbReference type="SAM" id="Phobius"/>
    </source>
</evidence>
<dbReference type="Gene3D" id="1.20.1080.10">
    <property type="entry name" value="Glycerol uptake facilitator protein"/>
    <property type="match status" value="1"/>
</dbReference>
<dbReference type="PRINTS" id="PR00783">
    <property type="entry name" value="MINTRINSICP"/>
</dbReference>
<keyword evidence="11" id="KW-1185">Reference proteome</keyword>
<evidence type="ECO:0000256" key="1">
    <source>
        <dbReference type="ARBA" id="ARBA00004141"/>
    </source>
</evidence>
<accession>A0ABY6JWC0</accession>
<evidence type="ECO:0000256" key="8">
    <source>
        <dbReference type="RuleBase" id="RU000477"/>
    </source>
</evidence>
<keyword evidence="6 9" id="KW-0472">Membrane</keyword>
<reference evidence="10 11" key="1">
    <citation type="submission" date="2022-01" db="EMBL/GenBank/DDBJ databases">
        <title>A chromosomal length assembly of Cordylochernes scorpioides.</title>
        <authorList>
            <person name="Zeh D."/>
            <person name="Zeh J."/>
        </authorList>
    </citation>
    <scope>NUCLEOTIDE SEQUENCE [LARGE SCALE GENOMIC DNA]</scope>
    <source>
        <strain evidence="10">IN4F17</strain>
        <tissue evidence="10">Whole Body</tissue>
    </source>
</reference>
<organism evidence="10 11">
    <name type="scientific">Cordylochernes scorpioides</name>
    <dbReference type="NCBI Taxonomy" id="51811"/>
    <lineage>
        <taxon>Eukaryota</taxon>
        <taxon>Metazoa</taxon>
        <taxon>Ecdysozoa</taxon>
        <taxon>Arthropoda</taxon>
        <taxon>Chelicerata</taxon>
        <taxon>Arachnida</taxon>
        <taxon>Pseudoscorpiones</taxon>
        <taxon>Cheliferoidea</taxon>
        <taxon>Chernetidae</taxon>
        <taxon>Cordylochernes</taxon>
    </lineage>
</organism>
<dbReference type="PANTHER" id="PTHR43829:SF9">
    <property type="entry name" value="AQUAPORIN-9"/>
    <property type="match status" value="1"/>
</dbReference>
<feature type="transmembrane region" description="Helical" evidence="9">
    <location>
        <begin position="166"/>
        <end position="186"/>
    </location>
</feature>
<evidence type="ECO:0000256" key="5">
    <source>
        <dbReference type="ARBA" id="ARBA00022989"/>
    </source>
</evidence>
<feature type="transmembrane region" description="Helical" evidence="9">
    <location>
        <begin position="253"/>
        <end position="277"/>
    </location>
</feature>
<gene>
    <name evidence="10" type="ORF">LAZ67_1000781</name>
</gene>
<evidence type="ECO:0000256" key="3">
    <source>
        <dbReference type="ARBA" id="ARBA00022448"/>
    </source>
</evidence>
<dbReference type="Pfam" id="PF00230">
    <property type="entry name" value="MIP"/>
    <property type="match status" value="1"/>
</dbReference>
<keyword evidence="3 8" id="KW-0813">Transport</keyword>
<name>A0ABY6JWC0_9ARAC</name>
<dbReference type="SUPFAM" id="SSF81338">
    <property type="entry name" value="Aquaporin-like"/>
    <property type="match status" value="1"/>
</dbReference>
<dbReference type="Proteomes" id="UP001235939">
    <property type="component" value="Chromosome 01"/>
</dbReference>
<evidence type="ECO:0000256" key="7">
    <source>
        <dbReference type="ARBA" id="ARBA00045280"/>
    </source>
</evidence>
<evidence type="ECO:0000256" key="2">
    <source>
        <dbReference type="ARBA" id="ARBA00006175"/>
    </source>
</evidence>
<evidence type="ECO:0000256" key="4">
    <source>
        <dbReference type="ARBA" id="ARBA00022692"/>
    </source>
</evidence>
<evidence type="ECO:0000256" key="6">
    <source>
        <dbReference type="ARBA" id="ARBA00023136"/>
    </source>
</evidence>
<comment type="function">
    <text evidence="7">Aquaglyceroporin that may modulate the water content and osmolytes during anhydrobiosis.</text>
</comment>
<comment type="subcellular location">
    <subcellularLocation>
        <location evidence="1">Membrane</location>
        <topology evidence="1">Multi-pass membrane protein</topology>
    </subcellularLocation>
</comment>
<feature type="transmembrane region" description="Helical" evidence="9">
    <location>
        <begin position="222"/>
        <end position="241"/>
    </location>
</feature>
<dbReference type="EMBL" id="CP092863">
    <property type="protein sequence ID" value="UYV60301.1"/>
    <property type="molecule type" value="Genomic_DNA"/>
</dbReference>
<proteinExistence type="inferred from homology"/>
<keyword evidence="4 8" id="KW-0812">Transmembrane</keyword>
<comment type="similarity">
    <text evidence="2 8">Belongs to the MIP/aquaporin (TC 1.A.8) family.</text>
</comment>
<dbReference type="InterPro" id="IPR050363">
    <property type="entry name" value="MIP/Aquaporin"/>
</dbReference>
<keyword evidence="5 9" id="KW-1133">Transmembrane helix</keyword>
<evidence type="ECO:0000313" key="10">
    <source>
        <dbReference type="EMBL" id="UYV60301.1"/>
    </source>
</evidence>
<dbReference type="PANTHER" id="PTHR43829">
    <property type="entry name" value="AQUAPORIN OR AQUAGLYCEROPORIN RELATED"/>
    <property type="match status" value="1"/>
</dbReference>
<dbReference type="InterPro" id="IPR000425">
    <property type="entry name" value="MIP"/>
</dbReference>
<sequence length="369" mass="39470">MKKISQLKEDIHRSHLKISLAIVLVLKTDDIIRPAHYLCWAYAHIALRQNNNVWDYAAVPLWGYIRGVEPVDQKVPCQDRKLTIDVVLGATVELGGNAVLATVILSRSTLGPVAGPLGWGLALVVALYASGGVSGGPPCAGGHLNPAVSTALASVGKFPWRKVPQYAAAQYLGAFMASVVLYLLYIDVLSHFDNGMRAVPPAINATAQIFATYPQPYVSTGIGFLDQVVGTAALVLAICAITDDRNMAVPKGLVPLAIGLSLLLVQLVFGLNCMAAVNPARDLGPRIFTAIAGWGAEVFSFRDYNWFWVPVVAPHLGGVLGAWMYGGLVGLHWPEDGFDMENGGESVRMKRVSALDTNGGHKSTTISHH</sequence>
<dbReference type="InterPro" id="IPR023271">
    <property type="entry name" value="Aquaporin-like"/>
</dbReference>
<protein>
    <submittedName>
        <fullName evidence="10">AQP3</fullName>
    </submittedName>
</protein>
<feature type="transmembrane region" description="Helical" evidence="9">
    <location>
        <begin position="307"/>
        <end position="331"/>
    </location>
</feature>
<evidence type="ECO:0000313" key="11">
    <source>
        <dbReference type="Proteomes" id="UP001235939"/>
    </source>
</evidence>